<dbReference type="PANTHER" id="PTHR42736">
    <property type="entry name" value="PROTEIN-GLUTAMINE GAMMA-GLUTAMYLTRANSFERASE"/>
    <property type="match status" value="1"/>
</dbReference>
<feature type="transmembrane region" description="Helical" evidence="2">
    <location>
        <begin position="206"/>
        <end position="229"/>
    </location>
</feature>
<protein>
    <submittedName>
        <fullName evidence="4">Transglutaminase-like</fullName>
    </submittedName>
</protein>
<evidence type="ECO:0000259" key="3">
    <source>
        <dbReference type="SMART" id="SM00460"/>
    </source>
</evidence>
<feature type="domain" description="Transglutaminase-like" evidence="3">
    <location>
        <begin position="467"/>
        <end position="537"/>
    </location>
</feature>
<feature type="region of interest" description="Disordered" evidence="1">
    <location>
        <begin position="536"/>
        <end position="606"/>
    </location>
</feature>
<dbReference type="eggNOG" id="COG1305">
    <property type="taxonomic scope" value="Bacteria"/>
</dbReference>
<name>Q2JD62_FRACC</name>
<dbReference type="Pfam" id="PF11992">
    <property type="entry name" value="TgpA_N"/>
    <property type="match status" value="1"/>
</dbReference>
<reference evidence="4 5" key="1">
    <citation type="journal article" date="2007" name="Genome Res.">
        <title>Genome characteristics of facultatively symbiotic Frankia sp. strains reflect host range and host plant biogeography.</title>
        <authorList>
            <person name="Normand P."/>
            <person name="Lapierre P."/>
            <person name="Tisa L.S."/>
            <person name="Gogarten J.P."/>
            <person name="Alloisio N."/>
            <person name="Bagnarol E."/>
            <person name="Bassi C.A."/>
            <person name="Berry A.M."/>
            <person name="Bickhart D.M."/>
            <person name="Choisne N."/>
            <person name="Couloux A."/>
            <person name="Cournoyer B."/>
            <person name="Cruveiller S."/>
            <person name="Daubin V."/>
            <person name="Demange N."/>
            <person name="Francino M.P."/>
            <person name="Goltsman E."/>
            <person name="Huang Y."/>
            <person name="Kopp O.R."/>
            <person name="Labarre L."/>
            <person name="Lapidus A."/>
            <person name="Lavire C."/>
            <person name="Marechal J."/>
            <person name="Martinez M."/>
            <person name="Mastronunzio J.E."/>
            <person name="Mullin B.C."/>
            <person name="Niemann J."/>
            <person name="Pujic P."/>
            <person name="Rawnsley T."/>
            <person name="Rouy Z."/>
            <person name="Schenowitz C."/>
            <person name="Sellstedt A."/>
            <person name="Tavares F."/>
            <person name="Tomkins J.P."/>
            <person name="Vallenet D."/>
            <person name="Valverde C."/>
            <person name="Wall L.G."/>
            <person name="Wang Y."/>
            <person name="Medigue C."/>
            <person name="Benson D.R."/>
        </authorList>
    </citation>
    <scope>NUCLEOTIDE SEQUENCE [LARGE SCALE GENOMIC DNA]</scope>
    <source>
        <strain evidence="5">DSM 45818 / CECT 9043 / CcI3</strain>
    </source>
</reference>
<keyword evidence="2" id="KW-1133">Transmembrane helix</keyword>
<accession>Q2JD62</accession>
<dbReference type="STRING" id="106370.Francci3_1403"/>
<sequence length="850" mass="89122">MPTVIATVACLLSTSALTRLFEGVLWWFGPVLVATTVAVGTGVASRLLRLPAAAEILLSLVGLIGTVTVLSARSTALLGFLPTATTVETLHTLISAGGSDISRLAAPVPARPGLVVLTVIGVYLLVMIVDLIVVKFDHPTLGGLPLLALYAVSAAILPGGVGVVPFLLGAVSFIALLLLDGRLAYERWGRTVSDQRRAGVEMFGGRIAVGALGVAVTALVAAIVVPLGLPSLDGEGLVSRKGGSGAGDGPSSASVVQPIVSVSQQLHASTEVPLLRLRSDEPKYLRLTALENFDGQLFTLRALNATREDRVSEGLPKPRTGGATQSVRAEVAVTGRFNELYLPVPGIPIRIEGLTGDWRLASPTGTIFSTRTSTANAHYQVDAVVPNPTSAQLQAATGPIPDSLGVATALPDNLDPQLRQLTKAVTAGARTPYEKVYAIQEYLRGPQFTYDLRGAPTTQEGALSQFLFDTHRGYCEQFASAMTVMVRILGLPARVAIGFVPGERQSDGSYVITNRQAHAWPEVWFPSIGWISFEPTRRSDGTTSAPSYAPAGPEDPDNDAALPEEQAQAEPQAVPEPVPVPDTSTPAPGDDPTAMGAARSGDDASTSTEIPSWVVWLCAALPVLGLLAVPAIIRIRRRRVRLRPAEDDPPDPSGATVERVHDAWAELLDVAADLGIMIRPNDSPRAGVARLTAYLDAEPTTAQAPGSGPEPSAWQSGGSEPPTTYPQARAALARLASAEERARYAPPEMAAPPSVADLSEDVVLATTTLLALAPRARRMLARIAPASVLRRAAPASARGRSRMGRGGGKDDGPATPTTVQNEDNQDNQDWLDAVRDGPPSAAATAPRPVP</sequence>
<feature type="transmembrane region" description="Helical" evidence="2">
    <location>
        <begin position="114"/>
        <end position="134"/>
    </location>
</feature>
<dbReference type="Gene3D" id="3.10.620.30">
    <property type="match status" value="1"/>
</dbReference>
<evidence type="ECO:0000313" key="4">
    <source>
        <dbReference type="EMBL" id="ABD10780.1"/>
    </source>
</evidence>
<organism evidence="4 5">
    <name type="scientific">Frankia casuarinae (strain DSM 45818 / CECT 9043 / HFP020203 / CcI3)</name>
    <dbReference type="NCBI Taxonomy" id="106370"/>
    <lineage>
        <taxon>Bacteria</taxon>
        <taxon>Bacillati</taxon>
        <taxon>Actinomycetota</taxon>
        <taxon>Actinomycetes</taxon>
        <taxon>Frankiales</taxon>
        <taxon>Frankiaceae</taxon>
        <taxon>Frankia</taxon>
    </lineage>
</organism>
<feature type="transmembrane region" description="Helical" evidence="2">
    <location>
        <begin position="56"/>
        <end position="81"/>
    </location>
</feature>
<keyword evidence="5" id="KW-1185">Reference proteome</keyword>
<evidence type="ECO:0000256" key="2">
    <source>
        <dbReference type="SAM" id="Phobius"/>
    </source>
</evidence>
<feature type="transmembrane region" description="Helical" evidence="2">
    <location>
        <begin position="613"/>
        <end position="633"/>
    </location>
</feature>
<dbReference type="InterPro" id="IPR038765">
    <property type="entry name" value="Papain-like_cys_pep_sf"/>
</dbReference>
<feature type="transmembrane region" description="Helical" evidence="2">
    <location>
        <begin position="26"/>
        <end position="44"/>
    </location>
</feature>
<feature type="compositionally biased region" description="Polar residues" evidence="1">
    <location>
        <begin position="713"/>
        <end position="725"/>
    </location>
</feature>
<dbReference type="Proteomes" id="UP000001937">
    <property type="component" value="Chromosome"/>
</dbReference>
<feature type="region of interest" description="Disordered" evidence="1">
    <location>
        <begin position="700"/>
        <end position="725"/>
    </location>
</feature>
<dbReference type="SUPFAM" id="SSF54001">
    <property type="entry name" value="Cysteine proteinases"/>
    <property type="match status" value="1"/>
</dbReference>
<proteinExistence type="predicted"/>
<dbReference type="InterPro" id="IPR002931">
    <property type="entry name" value="Transglutaminase-like"/>
</dbReference>
<evidence type="ECO:0000256" key="1">
    <source>
        <dbReference type="SAM" id="MobiDB-lite"/>
    </source>
</evidence>
<dbReference type="InterPro" id="IPR052901">
    <property type="entry name" value="Bact_TGase-like"/>
</dbReference>
<dbReference type="InterPro" id="IPR021878">
    <property type="entry name" value="TgpA_N"/>
</dbReference>
<feature type="compositionally biased region" description="Low complexity" evidence="1">
    <location>
        <begin position="789"/>
        <end position="798"/>
    </location>
</feature>
<keyword evidence="2" id="KW-0472">Membrane</keyword>
<feature type="region of interest" description="Disordered" evidence="1">
    <location>
        <begin position="789"/>
        <end position="850"/>
    </location>
</feature>
<dbReference type="SMART" id="SM00460">
    <property type="entry name" value="TGc"/>
    <property type="match status" value="1"/>
</dbReference>
<dbReference type="HOGENOM" id="CLU_008359_0_1_11"/>
<feature type="compositionally biased region" description="Low complexity" evidence="1">
    <location>
        <begin position="563"/>
        <end position="573"/>
    </location>
</feature>
<gene>
    <name evidence="4" type="ordered locus">Francci3_1403</name>
</gene>
<dbReference type="Pfam" id="PF01841">
    <property type="entry name" value="Transglut_core"/>
    <property type="match status" value="1"/>
</dbReference>
<dbReference type="KEGG" id="fra:Francci3_1403"/>
<dbReference type="AlphaFoldDB" id="Q2JD62"/>
<keyword evidence="2" id="KW-0812">Transmembrane</keyword>
<evidence type="ECO:0000313" key="5">
    <source>
        <dbReference type="Proteomes" id="UP000001937"/>
    </source>
</evidence>
<dbReference type="PANTHER" id="PTHR42736:SF1">
    <property type="entry name" value="PROTEIN-GLUTAMINE GAMMA-GLUTAMYLTRANSFERASE"/>
    <property type="match status" value="1"/>
</dbReference>
<dbReference type="EMBL" id="CP000249">
    <property type="protein sequence ID" value="ABD10780.1"/>
    <property type="molecule type" value="Genomic_DNA"/>
</dbReference>